<accession>A0AAN6F0G2</accession>
<evidence type="ECO:0000256" key="3">
    <source>
        <dbReference type="ARBA" id="ARBA00011526"/>
    </source>
</evidence>
<dbReference type="PANTHER" id="PTHR37799:SF1">
    <property type="entry name" value="SMALL RIBOSOMAL SUBUNIT PROTEIN MS23"/>
    <property type="match status" value="1"/>
</dbReference>
<evidence type="ECO:0000313" key="8">
    <source>
        <dbReference type="EMBL" id="KAJ8993207.1"/>
    </source>
</evidence>
<reference evidence="8" key="1">
    <citation type="submission" date="2023-01" db="EMBL/GenBank/DDBJ databases">
        <title>Exophiala dermititidis isolated from Cystic Fibrosis Patient.</title>
        <authorList>
            <person name="Kurbessoian T."/>
            <person name="Crocker A."/>
            <person name="Murante D."/>
            <person name="Hogan D.A."/>
            <person name="Stajich J.E."/>
        </authorList>
    </citation>
    <scope>NUCLEOTIDE SEQUENCE</scope>
    <source>
        <strain evidence="8">Ex8</strain>
    </source>
</reference>
<dbReference type="GO" id="GO:0003735">
    <property type="term" value="F:structural constituent of ribosome"/>
    <property type="evidence" value="ECO:0007669"/>
    <property type="project" value="UniProtKB-UniRule"/>
</dbReference>
<evidence type="ECO:0000256" key="6">
    <source>
        <dbReference type="ARBA" id="ARBA00023274"/>
    </source>
</evidence>
<dbReference type="PIRSF" id="PIRSF029764">
    <property type="entry name" value="RSM25"/>
    <property type="match status" value="1"/>
</dbReference>
<proteinExistence type="inferred from homology"/>
<evidence type="ECO:0000256" key="1">
    <source>
        <dbReference type="ARBA" id="ARBA00004173"/>
    </source>
</evidence>
<dbReference type="Pfam" id="PF13741">
    <property type="entry name" value="MRP-S25"/>
    <property type="match status" value="1"/>
</dbReference>
<keyword evidence="5 7" id="KW-0496">Mitochondrion</keyword>
<comment type="subcellular location">
    <subcellularLocation>
        <location evidence="1 7">Mitochondrion</location>
    </subcellularLocation>
</comment>
<gene>
    <name evidence="8" type="primary">RSM25</name>
    <name evidence="8" type="ORF">HRR80_003236</name>
</gene>
<dbReference type="AlphaFoldDB" id="A0AAN6F0G2"/>
<organism evidence="8 9">
    <name type="scientific">Exophiala dermatitidis</name>
    <name type="common">Black yeast-like fungus</name>
    <name type="synonym">Wangiella dermatitidis</name>
    <dbReference type="NCBI Taxonomy" id="5970"/>
    <lineage>
        <taxon>Eukaryota</taxon>
        <taxon>Fungi</taxon>
        <taxon>Dikarya</taxon>
        <taxon>Ascomycota</taxon>
        <taxon>Pezizomycotina</taxon>
        <taxon>Eurotiomycetes</taxon>
        <taxon>Chaetothyriomycetidae</taxon>
        <taxon>Chaetothyriales</taxon>
        <taxon>Herpotrichiellaceae</taxon>
        <taxon>Exophiala</taxon>
    </lineage>
</organism>
<comment type="subunit">
    <text evidence="3 7">Component of the mitochondrial small ribosomal subunit.</text>
</comment>
<comment type="caution">
    <text evidence="8">The sequence shown here is derived from an EMBL/GenBank/DDBJ whole genome shotgun (WGS) entry which is preliminary data.</text>
</comment>
<sequence length="291" mass="33353">MGRINLTAVNVRRTALAKLKTRQIPTKPSWLDITGDVPPAQILIRQQPLQHHLTKVRTRSLPNGKTEQYVQVVEPKKRKTLKDRHLFMPKKLQYEEDSLRSRFFSDHPWELARPRVVLETSGDQYKNADWSTGLVQPGVPLSGESVVQRQLWLLGNVPDITVAQAYDIARKEFYTLRRQEETRNRIAAEEARHMGAQFGKSAIQISMQIENQMYNDWEKWSRQQVAEQTQRAAAFEGTISKVEDQSLKEVAQVEGEGERPAIGAGVFAQQQKLDSRNLRRSVNPAQHQVKA</sequence>
<evidence type="ECO:0000313" key="9">
    <source>
        <dbReference type="Proteomes" id="UP001161757"/>
    </source>
</evidence>
<name>A0AAN6F0G2_EXODE</name>
<dbReference type="EMBL" id="JAJGCB010000004">
    <property type="protein sequence ID" value="KAJ8993207.1"/>
    <property type="molecule type" value="Genomic_DNA"/>
</dbReference>
<keyword evidence="6 7" id="KW-0687">Ribonucleoprotein</keyword>
<evidence type="ECO:0000256" key="2">
    <source>
        <dbReference type="ARBA" id="ARBA00009864"/>
    </source>
</evidence>
<protein>
    <recommendedName>
        <fullName evidence="7">37S ribosomal protein S25, mitochondrial</fullName>
    </recommendedName>
</protein>
<keyword evidence="4 7" id="KW-0689">Ribosomal protein</keyword>
<dbReference type="InterPro" id="IPR016939">
    <property type="entry name" value="Ribosomal_mS23_fun"/>
</dbReference>
<evidence type="ECO:0000256" key="7">
    <source>
        <dbReference type="PIRNR" id="PIRNR029764"/>
    </source>
</evidence>
<dbReference type="GO" id="GO:0005763">
    <property type="term" value="C:mitochondrial small ribosomal subunit"/>
    <property type="evidence" value="ECO:0007669"/>
    <property type="project" value="UniProtKB-UniRule"/>
</dbReference>
<evidence type="ECO:0000256" key="5">
    <source>
        <dbReference type="ARBA" id="ARBA00023128"/>
    </source>
</evidence>
<dbReference type="PANTHER" id="PTHR37799">
    <property type="entry name" value="37S RIBOSOMAL PROTEIN S25, MITOCHONDRIAL"/>
    <property type="match status" value="1"/>
</dbReference>
<evidence type="ECO:0000256" key="4">
    <source>
        <dbReference type="ARBA" id="ARBA00022980"/>
    </source>
</evidence>
<dbReference type="Proteomes" id="UP001161757">
    <property type="component" value="Unassembled WGS sequence"/>
</dbReference>
<comment type="similarity">
    <text evidence="2">Belongs to the mitochondrion-specific ribosomal protein mS23 family.</text>
</comment>